<dbReference type="OrthoDB" id="5398543at2"/>
<protein>
    <recommendedName>
        <fullName evidence="4">Lipoprotein</fullName>
    </recommendedName>
</protein>
<keyword evidence="1" id="KW-0732">Signal</keyword>
<evidence type="ECO:0000313" key="2">
    <source>
        <dbReference type="EMBL" id="TWJ19396.1"/>
    </source>
</evidence>
<dbReference type="Proteomes" id="UP000319449">
    <property type="component" value="Unassembled WGS sequence"/>
</dbReference>
<evidence type="ECO:0000313" key="3">
    <source>
        <dbReference type="Proteomes" id="UP000319449"/>
    </source>
</evidence>
<dbReference type="AlphaFoldDB" id="A0A562VN36"/>
<evidence type="ECO:0000256" key="1">
    <source>
        <dbReference type="SAM" id="SignalP"/>
    </source>
</evidence>
<gene>
    <name evidence="2" type="ORF">JN12_01812</name>
</gene>
<reference evidence="2 3" key="1">
    <citation type="submission" date="2019-07" db="EMBL/GenBank/DDBJ databases">
        <title>Genomic Encyclopedia of Archaeal and Bacterial Type Strains, Phase II (KMG-II): from individual species to whole genera.</title>
        <authorList>
            <person name="Goeker M."/>
        </authorList>
    </citation>
    <scope>NUCLEOTIDE SEQUENCE [LARGE SCALE GENOMIC DNA]</scope>
    <source>
        <strain evidence="2 3">ATCC BAA-1139</strain>
    </source>
</reference>
<keyword evidence="3" id="KW-1185">Reference proteome</keyword>
<comment type="caution">
    <text evidence="2">The sequence shown here is derived from an EMBL/GenBank/DDBJ whole genome shotgun (WGS) entry which is preliminary data.</text>
</comment>
<evidence type="ECO:0008006" key="4">
    <source>
        <dbReference type="Google" id="ProtNLM"/>
    </source>
</evidence>
<proteinExistence type="predicted"/>
<feature type="signal peptide" evidence="1">
    <location>
        <begin position="1"/>
        <end position="18"/>
    </location>
</feature>
<name>A0A562VN36_9BACT</name>
<dbReference type="EMBL" id="VLLN01000009">
    <property type="protein sequence ID" value="TWJ19396.1"/>
    <property type="molecule type" value="Genomic_DNA"/>
</dbReference>
<dbReference type="PROSITE" id="PS51257">
    <property type="entry name" value="PROKAR_LIPOPROTEIN"/>
    <property type="match status" value="1"/>
</dbReference>
<dbReference type="RefSeq" id="WP_145021519.1">
    <property type="nucleotide sequence ID" value="NZ_VLLN01000009.1"/>
</dbReference>
<organism evidence="2 3">
    <name type="scientific">Geobacter argillaceus</name>
    <dbReference type="NCBI Taxonomy" id="345631"/>
    <lineage>
        <taxon>Bacteria</taxon>
        <taxon>Pseudomonadati</taxon>
        <taxon>Thermodesulfobacteriota</taxon>
        <taxon>Desulfuromonadia</taxon>
        <taxon>Geobacterales</taxon>
        <taxon>Geobacteraceae</taxon>
        <taxon>Geobacter</taxon>
    </lineage>
</organism>
<sequence length="91" mass="10049">MKRLVFCFIGLMLVGMLAACSLPPERPVTKADLMKTNIYSTFTVKEPPESVLAALNRDGEVVVEASYKGKGEYYLKIVATSEGLKYSVIEK</sequence>
<accession>A0A562VN36</accession>
<feature type="chain" id="PRO_5022181560" description="Lipoprotein" evidence="1">
    <location>
        <begin position="19"/>
        <end position="91"/>
    </location>
</feature>